<feature type="domain" description="Helicase-associated" evidence="1">
    <location>
        <begin position="209"/>
        <end position="273"/>
    </location>
</feature>
<feature type="domain" description="Helicase-associated" evidence="1">
    <location>
        <begin position="74"/>
        <end position="136"/>
    </location>
</feature>
<dbReference type="KEGG" id="tps:THAPSDRAFT_5672"/>
<feature type="domain" description="Helicase-associated" evidence="1">
    <location>
        <begin position="284"/>
        <end position="345"/>
    </location>
</feature>
<accession>B8C3K3</accession>
<dbReference type="InParanoid" id="B8C3K3"/>
<dbReference type="Gene3D" id="6.10.140.530">
    <property type="match status" value="4"/>
</dbReference>
<protein>
    <recommendedName>
        <fullName evidence="1">Helicase-associated domain-containing protein</fullName>
    </recommendedName>
</protein>
<organism evidence="2 3">
    <name type="scientific">Thalassiosira pseudonana</name>
    <name type="common">Marine diatom</name>
    <name type="synonym">Cyclotella nana</name>
    <dbReference type="NCBI Taxonomy" id="35128"/>
    <lineage>
        <taxon>Eukaryota</taxon>
        <taxon>Sar</taxon>
        <taxon>Stramenopiles</taxon>
        <taxon>Ochrophyta</taxon>
        <taxon>Bacillariophyta</taxon>
        <taxon>Coscinodiscophyceae</taxon>
        <taxon>Thalassiosirophycidae</taxon>
        <taxon>Thalassiosirales</taxon>
        <taxon>Thalassiosiraceae</taxon>
        <taxon>Thalassiosira</taxon>
    </lineage>
</organism>
<dbReference type="Pfam" id="PF03457">
    <property type="entry name" value="HA"/>
    <property type="match status" value="4"/>
</dbReference>
<dbReference type="Proteomes" id="UP000001449">
    <property type="component" value="Chromosome 5"/>
</dbReference>
<name>B8C3K3_THAPS</name>
<dbReference type="GeneID" id="7445696"/>
<dbReference type="EMBL" id="CM000642">
    <property type="protein sequence ID" value="EED92579.1"/>
    <property type="molecule type" value="Genomic_DNA"/>
</dbReference>
<sequence>MDFIDGVADTVGGGKEATISSQNEPEPSYSFDKLFAVLQSLRDENGSLVIPASHPDLAQVVDSLANVRIEELVERRWNEHYKALEEFNTTHGSCDVPPRQPLGVWVEIQREHYRLYDEQKPNPLSPSRYQRLKDIGLVISYSNKWEMRFEQLRRWKQANGHTDVPISTPQLGIWVLNQRFNLTDMPQERIDALDNIGFIWNYSTKTTDDKKWEAKFALLKDYIAEHGTPNVPKSNDPLSCWVRKQRYEYSKFRNKKKAHINRQRIEKLNEVGFQFRLRGDLIPWGVHFEELKQYKAEHDNFVIPRNHPRLKGWSVYQKAQYKHFAEGKKSTLDQFKVEKLISIGFLESEAAEPLDLRTTLTNTTSNL</sequence>
<keyword evidence="3" id="KW-1185">Reference proteome</keyword>
<gene>
    <name evidence="2" type="ORF">THAPSDRAFT_5672</name>
</gene>
<dbReference type="InterPro" id="IPR005114">
    <property type="entry name" value="Helicase_assoc"/>
</dbReference>
<dbReference type="PaxDb" id="35128-Thaps5672"/>
<proteinExistence type="predicted"/>
<evidence type="ECO:0000313" key="2">
    <source>
        <dbReference type="EMBL" id="EED92579.1"/>
    </source>
</evidence>
<reference evidence="2 3" key="1">
    <citation type="journal article" date="2004" name="Science">
        <title>The genome of the diatom Thalassiosira pseudonana: ecology, evolution, and metabolism.</title>
        <authorList>
            <person name="Armbrust E.V."/>
            <person name="Berges J.A."/>
            <person name="Bowler C."/>
            <person name="Green B.R."/>
            <person name="Martinez D."/>
            <person name="Putnam N.H."/>
            <person name="Zhou S."/>
            <person name="Allen A.E."/>
            <person name="Apt K.E."/>
            <person name="Bechner M."/>
            <person name="Brzezinski M.A."/>
            <person name="Chaal B.K."/>
            <person name="Chiovitti A."/>
            <person name="Davis A.K."/>
            <person name="Demarest M.S."/>
            <person name="Detter J.C."/>
            <person name="Glavina T."/>
            <person name="Goodstein D."/>
            <person name="Hadi M.Z."/>
            <person name="Hellsten U."/>
            <person name="Hildebrand M."/>
            <person name="Jenkins B.D."/>
            <person name="Jurka J."/>
            <person name="Kapitonov V.V."/>
            <person name="Kroger N."/>
            <person name="Lau W.W."/>
            <person name="Lane T.W."/>
            <person name="Larimer F.W."/>
            <person name="Lippmeier J.C."/>
            <person name="Lucas S."/>
            <person name="Medina M."/>
            <person name="Montsant A."/>
            <person name="Obornik M."/>
            <person name="Parker M.S."/>
            <person name="Palenik B."/>
            <person name="Pazour G.J."/>
            <person name="Richardson P.M."/>
            <person name="Rynearson T.A."/>
            <person name="Saito M.A."/>
            <person name="Schwartz D.C."/>
            <person name="Thamatrakoln K."/>
            <person name="Valentin K."/>
            <person name="Vardi A."/>
            <person name="Wilkerson F.P."/>
            <person name="Rokhsar D.S."/>
        </authorList>
    </citation>
    <scope>NUCLEOTIDE SEQUENCE [LARGE SCALE GENOMIC DNA]</scope>
    <source>
        <strain evidence="2 3">CCMP1335</strain>
    </source>
</reference>
<dbReference type="PANTHER" id="PTHR33418">
    <property type="entry name" value="HELICASE-ASSOCIATED"/>
    <property type="match status" value="1"/>
</dbReference>
<dbReference type="PANTHER" id="PTHR33418:SF1">
    <property type="entry name" value="HELICASE-ASSOCIATED DOMAIN-CONTAINING PROTEIN"/>
    <property type="match status" value="1"/>
</dbReference>
<dbReference type="AlphaFoldDB" id="B8C3K3"/>
<dbReference type="HOGENOM" id="CLU_064419_0_0_1"/>
<dbReference type="RefSeq" id="XP_002290827.1">
    <property type="nucleotide sequence ID" value="XM_002290791.1"/>
</dbReference>
<reference evidence="2 3" key="2">
    <citation type="journal article" date="2008" name="Nature">
        <title>The Phaeodactylum genome reveals the evolutionary history of diatom genomes.</title>
        <authorList>
            <person name="Bowler C."/>
            <person name="Allen A.E."/>
            <person name="Badger J.H."/>
            <person name="Grimwood J."/>
            <person name="Jabbari K."/>
            <person name="Kuo A."/>
            <person name="Maheswari U."/>
            <person name="Martens C."/>
            <person name="Maumus F."/>
            <person name="Otillar R.P."/>
            <person name="Rayko E."/>
            <person name="Salamov A."/>
            <person name="Vandepoele K."/>
            <person name="Beszteri B."/>
            <person name="Gruber A."/>
            <person name="Heijde M."/>
            <person name="Katinka M."/>
            <person name="Mock T."/>
            <person name="Valentin K."/>
            <person name="Verret F."/>
            <person name="Berges J.A."/>
            <person name="Brownlee C."/>
            <person name="Cadoret J.P."/>
            <person name="Chiovitti A."/>
            <person name="Choi C.J."/>
            <person name="Coesel S."/>
            <person name="De Martino A."/>
            <person name="Detter J.C."/>
            <person name="Durkin C."/>
            <person name="Falciatore A."/>
            <person name="Fournet J."/>
            <person name="Haruta M."/>
            <person name="Huysman M.J."/>
            <person name="Jenkins B.D."/>
            <person name="Jiroutova K."/>
            <person name="Jorgensen R.E."/>
            <person name="Joubert Y."/>
            <person name="Kaplan A."/>
            <person name="Kroger N."/>
            <person name="Kroth P.G."/>
            <person name="La Roche J."/>
            <person name="Lindquist E."/>
            <person name="Lommer M."/>
            <person name="Martin-Jezequel V."/>
            <person name="Lopez P.J."/>
            <person name="Lucas S."/>
            <person name="Mangogna M."/>
            <person name="McGinnis K."/>
            <person name="Medlin L.K."/>
            <person name="Montsant A."/>
            <person name="Oudot-Le Secq M.P."/>
            <person name="Napoli C."/>
            <person name="Obornik M."/>
            <person name="Parker M.S."/>
            <person name="Petit J.L."/>
            <person name="Porcel B.M."/>
            <person name="Poulsen N."/>
            <person name="Robison M."/>
            <person name="Rychlewski L."/>
            <person name="Rynearson T.A."/>
            <person name="Schmutz J."/>
            <person name="Shapiro H."/>
            <person name="Siaut M."/>
            <person name="Stanley M."/>
            <person name="Sussman M.R."/>
            <person name="Taylor A.R."/>
            <person name="Vardi A."/>
            <person name="von Dassow P."/>
            <person name="Vyverman W."/>
            <person name="Willis A."/>
            <person name="Wyrwicz L.S."/>
            <person name="Rokhsar D.S."/>
            <person name="Weissenbach J."/>
            <person name="Armbrust E.V."/>
            <person name="Green B.R."/>
            <person name="Van de Peer Y."/>
            <person name="Grigoriev I.V."/>
        </authorList>
    </citation>
    <scope>NUCLEOTIDE SEQUENCE [LARGE SCALE GENOMIC DNA]</scope>
    <source>
        <strain evidence="2 3">CCMP1335</strain>
    </source>
</reference>
<feature type="domain" description="Helicase-associated" evidence="1">
    <location>
        <begin position="143"/>
        <end position="198"/>
    </location>
</feature>
<evidence type="ECO:0000259" key="1">
    <source>
        <dbReference type="Pfam" id="PF03457"/>
    </source>
</evidence>
<evidence type="ECO:0000313" key="3">
    <source>
        <dbReference type="Proteomes" id="UP000001449"/>
    </source>
</evidence>
<dbReference type="OMA" id="LVERRWN"/>